<reference evidence="4 6" key="1">
    <citation type="submission" date="2013-02" db="EMBL/GenBank/DDBJ databases">
        <title>The Genome Sequence of Enterococcus malodoratus ATCC_43197.</title>
        <authorList>
            <consortium name="The Broad Institute Genome Sequencing Platform"/>
            <consortium name="The Broad Institute Genome Sequencing Center for Infectious Disease"/>
            <person name="Earl A.M."/>
            <person name="Gilmore M.S."/>
            <person name="Lebreton F."/>
            <person name="Walker B."/>
            <person name="Young S.K."/>
            <person name="Zeng Q."/>
            <person name="Gargeya S."/>
            <person name="Fitzgerald M."/>
            <person name="Haas B."/>
            <person name="Abouelleil A."/>
            <person name="Alvarado L."/>
            <person name="Arachchi H.M."/>
            <person name="Berlin A.M."/>
            <person name="Chapman S.B."/>
            <person name="Dewar J."/>
            <person name="Goldberg J."/>
            <person name="Griggs A."/>
            <person name="Gujja S."/>
            <person name="Hansen M."/>
            <person name="Howarth C."/>
            <person name="Imamovic A."/>
            <person name="Larimer J."/>
            <person name="McCowan C."/>
            <person name="Murphy C."/>
            <person name="Neiman D."/>
            <person name="Pearson M."/>
            <person name="Priest M."/>
            <person name="Roberts A."/>
            <person name="Saif S."/>
            <person name="Shea T."/>
            <person name="Sisk P."/>
            <person name="Sykes S."/>
            <person name="Wortman J."/>
            <person name="Nusbaum C."/>
            <person name="Birren B."/>
        </authorList>
    </citation>
    <scope>NUCLEOTIDE SEQUENCE [LARGE SCALE GENOMIC DNA]</scope>
    <source>
        <strain evidence="4 6">ATCC 43197</strain>
    </source>
</reference>
<comment type="similarity">
    <text evidence="1">Belongs to the UPF0177 family.</text>
</comment>
<dbReference type="STRING" id="71451.RV07_GL001628"/>
<dbReference type="PANTHER" id="PTHR35797:SF1">
    <property type="entry name" value="PROTEASE"/>
    <property type="match status" value="1"/>
</dbReference>
<evidence type="ECO:0000256" key="2">
    <source>
        <dbReference type="SAM" id="Phobius"/>
    </source>
</evidence>
<dbReference type="eggNOG" id="COG1266">
    <property type="taxonomic scope" value="Bacteria"/>
</dbReference>
<sequence length="366" mass="41513">MYMKERNEKKQLAIFSMIAFGLPVIMGLFMWYGYSNNKNLDLFSMAHMYYPAAGAMIALLLSNSNHKLIPKPFFICYLLQTAMMIGISLFSLFSNSEALPQLSGLLMIVGGLLLWLCLLIAKKDRRAAYGLSRKNWKATIWMVALYVILYTARMVVAYAAEGNFSGMLEIFTKSAVWIALLSTLVSYIPLFVPYFGEEYGWRYFFQPILQKRYGSLKGVLILGVLWGLWHLPLNFFFYTSPADGLISVTNQVVVCLTLGIFYAYAYMKTDNIWTVVAMHFLNNNLVPIFSGDLTGESAKGYSITWSMVGMMAILMTICYAWPALTKFFKDRGNLNPTPEHRADTVAYNLENENEQKTATLNQSPAK</sequence>
<dbReference type="PANTHER" id="PTHR35797">
    <property type="entry name" value="PROTEASE-RELATED"/>
    <property type="match status" value="1"/>
</dbReference>
<dbReference type="GO" id="GO:0004175">
    <property type="term" value="F:endopeptidase activity"/>
    <property type="evidence" value="ECO:0007669"/>
    <property type="project" value="UniProtKB-ARBA"/>
</dbReference>
<feature type="transmembrane region" description="Helical" evidence="2">
    <location>
        <begin position="272"/>
        <end position="290"/>
    </location>
</feature>
<evidence type="ECO:0000313" key="5">
    <source>
        <dbReference type="EMBL" id="EOT66667.1"/>
    </source>
</evidence>
<feature type="transmembrane region" description="Helical" evidence="2">
    <location>
        <begin position="140"/>
        <end position="160"/>
    </location>
</feature>
<evidence type="ECO:0000259" key="3">
    <source>
        <dbReference type="Pfam" id="PF02517"/>
    </source>
</evidence>
<protein>
    <recommendedName>
        <fullName evidence="3">CAAX prenyl protease 2/Lysostaphin resistance protein A-like domain-containing protein</fullName>
    </recommendedName>
</protein>
<comment type="caution">
    <text evidence="4">The sequence shown here is derived from an EMBL/GenBank/DDBJ whole genome shotgun (WGS) entry which is preliminary data.</text>
</comment>
<feature type="transmembrane region" description="Helical" evidence="2">
    <location>
        <begin position="12"/>
        <end position="34"/>
    </location>
</feature>
<evidence type="ECO:0000313" key="4">
    <source>
        <dbReference type="EMBL" id="EOH75205.1"/>
    </source>
</evidence>
<dbReference type="RefSeq" id="WP_010741807.1">
    <property type="nucleotide sequence ID" value="NZ_KB946251.1"/>
</dbReference>
<feature type="transmembrane region" description="Helical" evidence="2">
    <location>
        <begin position="244"/>
        <end position="265"/>
    </location>
</feature>
<dbReference type="AlphaFoldDB" id="R2QUL9"/>
<dbReference type="EMBL" id="AJAK01000020">
    <property type="protein sequence ID" value="EOH75205.1"/>
    <property type="molecule type" value="Genomic_DNA"/>
</dbReference>
<feature type="transmembrane region" description="Helical" evidence="2">
    <location>
        <begin position="302"/>
        <end position="321"/>
    </location>
</feature>
<feature type="transmembrane region" description="Helical" evidence="2">
    <location>
        <begin position="216"/>
        <end position="238"/>
    </location>
</feature>
<feature type="transmembrane region" description="Helical" evidence="2">
    <location>
        <begin position="99"/>
        <end position="120"/>
    </location>
</feature>
<gene>
    <name evidence="5" type="ORF">I585_02188</name>
    <name evidence="4" type="ORF">UAI_03007</name>
</gene>
<name>R2QUL9_9ENTE</name>
<dbReference type="OrthoDB" id="9777755at2"/>
<organism evidence="4 6">
    <name type="scientific">Enterococcus malodoratus ATCC 43197</name>
    <dbReference type="NCBI Taxonomy" id="1158601"/>
    <lineage>
        <taxon>Bacteria</taxon>
        <taxon>Bacillati</taxon>
        <taxon>Bacillota</taxon>
        <taxon>Bacilli</taxon>
        <taxon>Lactobacillales</taxon>
        <taxon>Enterococcaceae</taxon>
        <taxon>Enterococcus</taxon>
    </lineage>
</organism>
<evidence type="ECO:0000313" key="6">
    <source>
        <dbReference type="Proteomes" id="UP000013783"/>
    </source>
</evidence>
<keyword evidence="2" id="KW-0812">Transmembrane</keyword>
<dbReference type="PATRIC" id="fig|1158601.3.peg.2976"/>
<dbReference type="EMBL" id="ASWA01000003">
    <property type="protein sequence ID" value="EOT66667.1"/>
    <property type="molecule type" value="Genomic_DNA"/>
</dbReference>
<dbReference type="GO" id="GO:0080120">
    <property type="term" value="P:CAAX-box protein maturation"/>
    <property type="evidence" value="ECO:0007669"/>
    <property type="project" value="UniProtKB-ARBA"/>
</dbReference>
<keyword evidence="2" id="KW-0472">Membrane</keyword>
<keyword evidence="7" id="KW-1185">Reference proteome</keyword>
<reference evidence="5 7" key="2">
    <citation type="submission" date="2013-03" db="EMBL/GenBank/DDBJ databases">
        <title>The Genome Sequence of Enterococcus malodoratus ATCC_43197 (PacBio/Illumina hybrid assembly).</title>
        <authorList>
            <consortium name="The Broad Institute Genomics Platform"/>
            <consortium name="The Broad Institute Genome Sequencing Center for Infectious Disease"/>
            <person name="Earl A."/>
            <person name="Russ C."/>
            <person name="Gilmore M."/>
            <person name="Surin D."/>
            <person name="Walker B."/>
            <person name="Young S."/>
            <person name="Zeng Q."/>
            <person name="Gargeya S."/>
            <person name="Fitzgerald M."/>
            <person name="Haas B."/>
            <person name="Abouelleil A."/>
            <person name="Allen A.W."/>
            <person name="Alvarado L."/>
            <person name="Arachchi H.M."/>
            <person name="Berlin A.M."/>
            <person name="Chapman S.B."/>
            <person name="Gainer-Dewar J."/>
            <person name="Goldberg J."/>
            <person name="Griggs A."/>
            <person name="Gujja S."/>
            <person name="Hansen M."/>
            <person name="Howarth C."/>
            <person name="Imamovic A."/>
            <person name="Ireland A."/>
            <person name="Larimer J."/>
            <person name="McCowan C."/>
            <person name="Murphy C."/>
            <person name="Pearson M."/>
            <person name="Poon T.W."/>
            <person name="Priest M."/>
            <person name="Roberts A."/>
            <person name="Saif S."/>
            <person name="Shea T."/>
            <person name="Sisk P."/>
            <person name="Sykes S."/>
            <person name="Wortman J."/>
            <person name="Nusbaum C."/>
            <person name="Birren B."/>
        </authorList>
    </citation>
    <scope>NUCLEOTIDE SEQUENCE [LARGE SCALE GENOMIC DNA]</scope>
    <source>
        <strain evidence="5 7">ATCC 43197</strain>
    </source>
</reference>
<accession>R2QUL9</accession>
<feature type="transmembrane region" description="Helical" evidence="2">
    <location>
        <begin position="175"/>
        <end position="195"/>
    </location>
</feature>
<evidence type="ECO:0000313" key="7">
    <source>
        <dbReference type="Proteomes" id="UP000014148"/>
    </source>
</evidence>
<dbReference type="Proteomes" id="UP000014148">
    <property type="component" value="Unassembled WGS sequence"/>
</dbReference>
<proteinExistence type="inferred from homology"/>
<dbReference type="Proteomes" id="UP000013783">
    <property type="component" value="Unassembled WGS sequence"/>
</dbReference>
<dbReference type="InterPro" id="IPR042150">
    <property type="entry name" value="MmRce1-like"/>
</dbReference>
<evidence type="ECO:0000256" key="1">
    <source>
        <dbReference type="ARBA" id="ARBA00009067"/>
    </source>
</evidence>
<feature type="transmembrane region" description="Helical" evidence="2">
    <location>
        <begin position="40"/>
        <end position="61"/>
    </location>
</feature>
<feature type="domain" description="CAAX prenyl protease 2/Lysostaphin resistance protein A-like" evidence="3">
    <location>
        <begin position="184"/>
        <end position="283"/>
    </location>
</feature>
<keyword evidence="2" id="KW-1133">Transmembrane helix</keyword>
<dbReference type="Pfam" id="PF02517">
    <property type="entry name" value="Rce1-like"/>
    <property type="match status" value="1"/>
</dbReference>
<feature type="transmembrane region" description="Helical" evidence="2">
    <location>
        <begin position="73"/>
        <end position="93"/>
    </location>
</feature>
<dbReference type="InterPro" id="IPR003675">
    <property type="entry name" value="Rce1/LyrA-like_dom"/>
</dbReference>